<dbReference type="PIRSF" id="PIRSF001438">
    <property type="entry name" value="4pyrrol_synth_OHMeBilane_synth"/>
    <property type="match status" value="1"/>
</dbReference>
<evidence type="ECO:0000313" key="12">
    <source>
        <dbReference type="Proteomes" id="UP000001052"/>
    </source>
</evidence>
<evidence type="ECO:0000313" key="11">
    <source>
        <dbReference type="EMBL" id="ACV67980.1"/>
    </source>
</evidence>
<comment type="pathway">
    <text evidence="2 8">Porphyrin-containing compound metabolism; protoporphyrin-IX biosynthesis; coproporphyrinogen-III from 5-aminolevulinate: step 2/4.</text>
</comment>
<dbReference type="UniPathway" id="UPA00251">
    <property type="reaction ID" value="UER00319"/>
</dbReference>
<dbReference type="Pfam" id="PF01379">
    <property type="entry name" value="Porphobil_deam"/>
    <property type="match status" value="1"/>
</dbReference>
<dbReference type="HAMAP" id="MF_00260">
    <property type="entry name" value="Porphobil_deam"/>
    <property type="match status" value="1"/>
</dbReference>
<organism evidence="11 12">
    <name type="scientific">Desulfohalobium retbaense (strain ATCC 49708 / DSM 5692 / JCM 16813 / HR100)</name>
    <dbReference type="NCBI Taxonomy" id="485915"/>
    <lineage>
        <taxon>Bacteria</taxon>
        <taxon>Pseudomonadati</taxon>
        <taxon>Thermodesulfobacteriota</taxon>
        <taxon>Desulfovibrionia</taxon>
        <taxon>Desulfovibrionales</taxon>
        <taxon>Desulfohalobiaceae</taxon>
        <taxon>Desulfohalobium</taxon>
    </lineage>
</organism>
<name>C8X0N3_DESRD</name>
<dbReference type="GO" id="GO:0004418">
    <property type="term" value="F:hydroxymethylbilane synthase activity"/>
    <property type="evidence" value="ECO:0007669"/>
    <property type="project" value="UniProtKB-UniRule"/>
</dbReference>
<dbReference type="OrthoDB" id="9810298at2"/>
<evidence type="ECO:0000256" key="7">
    <source>
        <dbReference type="ARBA" id="ARBA00048169"/>
    </source>
</evidence>
<dbReference type="NCBIfam" id="TIGR00212">
    <property type="entry name" value="hemC"/>
    <property type="match status" value="1"/>
</dbReference>
<sequence length="311" mass="34404">MRSLTIATRGSKLALWQANHIKGRLEERYPGIEVHLEVIKTQGDKILDVPLAKIGGKALFVKEIEEAMLDGRADLAVHSMKDVPAELPEGLTLGVIPQREDYTDCLLSQHYTTLEEIPEGATIGTSSLRRKTQLLRLRPDLVIQDLRGNLDTRIRKLEEGMFDAIVVASAGLRRLQTGARYMTELAPPQFLPAVGQGALGIEYPEDRKDLEEMLGFLDHPPTRFCVLTERAFLHRLEGGCQVPIGGHAVMSESNKLHLDCFVADLHGQQCLRREGEAKPKDGVALGQRLADDILASGGAEILREIYACDDE</sequence>
<dbReference type="PROSITE" id="PS00533">
    <property type="entry name" value="PORPHOBILINOGEN_DEAM"/>
    <property type="match status" value="1"/>
</dbReference>
<evidence type="ECO:0000256" key="2">
    <source>
        <dbReference type="ARBA" id="ARBA00004735"/>
    </source>
</evidence>
<dbReference type="InterPro" id="IPR022418">
    <property type="entry name" value="Porphobilinogen_deaminase_C"/>
</dbReference>
<feature type="domain" description="Porphobilinogen deaminase N-terminal" evidence="9">
    <location>
        <begin position="4"/>
        <end position="211"/>
    </location>
</feature>
<dbReference type="GO" id="GO:0005737">
    <property type="term" value="C:cytoplasm"/>
    <property type="evidence" value="ECO:0007669"/>
    <property type="project" value="UniProtKB-UniRule"/>
</dbReference>
<comment type="function">
    <text evidence="1 8">Tetrapolymerization of the monopyrrole PBG into the hydroxymethylbilane pre-uroporphyrinogen in several discrete steps.</text>
</comment>
<dbReference type="FunFam" id="3.40.190.10:FF:000005">
    <property type="entry name" value="Porphobilinogen deaminase"/>
    <property type="match status" value="1"/>
</dbReference>
<reference evidence="11 12" key="2">
    <citation type="journal article" date="2010" name="Stand. Genomic Sci.">
        <title>Complete genome sequence of Desulfohalobium retbaense type strain (HR(100)).</title>
        <authorList>
            <person name="Spring S."/>
            <person name="Nolan M."/>
            <person name="Lapidus A."/>
            <person name="Glavina Del Rio T."/>
            <person name="Copeland A."/>
            <person name="Tice H."/>
            <person name="Cheng J.F."/>
            <person name="Lucas S."/>
            <person name="Land M."/>
            <person name="Chen F."/>
            <person name="Bruce D."/>
            <person name="Goodwin L."/>
            <person name="Pitluck S."/>
            <person name="Ivanova N."/>
            <person name="Mavromatis K."/>
            <person name="Mikhailova N."/>
            <person name="Pati A."/>
            <person name="Chen A."/>
            <person name="Palaniappan K."/>
            <person name="Hauser L."/>
            <person name="Chang Y.J."/>
            <person name="Jeffries C.D."/>
            <person name="Munk C."/>
            <person name="Kiss H."/>
            <person name="Chain P."/>
            <person name="Han C."/>
            <person name="Brettin T."/>
            <person name="Detter J.C."/>
            <person name="Schuler E."/>
            <person name="Goker M."/>
            <person name="Rohde M."/>
            <person name="Bristow J."/>
            <person name="Eisen J.A."/>
            <person name="Markowitz V."/>
            <person name="Hugenholtz P."/>
            <person name="Kyrpides N.C."/>
            <person name="Klenk H.P."/>
        </authorList>
    </citation>
    <scope>NUCLEOTIDE SEQUENCE [LARGE SCALE GENOMIC DNA]</scope>
    <source>
        <strain evidence="11 12">DSM 5692</strain>
    </source>
</reference>
<dbReference type="InterPro" id="IPR022419">
    <property type="entry name" value="Porphobilin_deaminase_cofac_BS"/>
</dbReference>
<dbReference type="Gene3D" id="3.30.160.40">
    <property type="entry name" value="Porphobilinogen deaminase, C-terminal domain"/>
    <property type="match status" value="1"/>
</dbReference>
<evidence type="ECO:0000256" key="6">
    <source>
        <dbReference type="ARBA" id="ARBA00023244"/>
    </source>
</evidence>
<evidence type="ECO:0000256" key="3">
    <source>
        <dbReference type="ARBA" id="ARBA00005638"/>
    </source>
</evidence>
<dbReference type="EC" id="2.5.1.61" evidence="8"/>
<dbReference type="GO" id="GO:0006782">
    <property type="term" value="P:protoporphyrinogen IX biosynthetic process"/>
    <property type="evidence" value="ECO:0007669"/>
    <property type="project" value="UniProtKB-UniRule"/>
</dbReference>
<comment type="catalytic activity">
    <reaction evidence="7 8">
        <text>4 porphobilinogen + H2O = hydroxymethylbilane + 4 NH4(+)</text>
        <dbReference type="Rhea" id="RHEA:13185"/>
        <dbReference type="ChEBI" id="CHEBI:15377"/>
        <dbReference type="ChEBI" id="CHEBI:28938"/>
        <dbReference type="ChEBI" id="CHEBI:57845"/>
        <dbReference type="ChEBI" id="CHEBI:58126"/>
        <dbReference type="EC" id="2.5.1.61"/>
    </reaction>
</comment>
<reference evidence="12" key="1">
    <citation type="submission" date="2009-09" db="EMBL/GenBank/DDBJ databases">
        <title>The complete chromosome of Desulfohalobium retbaense DSM 5692.</title>
        <authorList>
            <consortium name="US DOE Joint Genome Institute (JGI-PGF)"/>
            <person name="Lucas S."/>
            <person name="Copeland A."/>
            <person name="Lapidus A."/>
            <person name="Glavina del Rio T."/>
            <person name="Dalin E."/>
            <person name="Tice H."/>
            <person name="Bruce D."/>
            <person name="Goodwin L."/>
            <person name="Pitluck S."/>
            <person name="Kyrpides N."/>
            <person name="Mavromatis K."/>
            <person name="Ivanova N."/>
            <person name="Mikhailova N."/>
            <person name="Munk A.C."/>
            <person name="Brettin T."/>
            <person name="Detter J.C."/>
            <person name="Han C."/>
            <person name="Tapia R."/>
            <person name="Larimer F."/>
            <person name="Land M."/>
            <person name="Hauser L."/>
            <person name="Markowitz V."/>
            <person name="Cheng J.-F."/>
            <person name="Hugenholtz P."/>
            <person name="Woyke T."/>
            <person name="Wu D."/>
            <person name="Spring S."/>
            <person name="Klenk H.-P."/>
            <person name="Eisen J.A."/>
        </authorList>
    </citation>
    <scope>NUCLEOTIDE SEQUENCE [LARGE SCALE GENOMIC DNA]</scope>
    <source>
        <strain evidence="12">DSM 5692</strain>
    </source>
</reference>
<feature type="modified residue" description="S-(dipyrrolylmethanemethyl)cysteine" evidence="8">
    <location>
        <position position="240"/>
    </location>
</feature>
<comment type="subunit">
    <text evidence="4 8">Monomer.</text>
</comment>
<dbReference type="PANTHER" id="PTHR11557:SF0">
    <property type="entry name" value="PORPHOBILINOGEN DEAMINASE"/>
    <property type="match status" value="1"/>
</dbReference>
<keyword evidence="12" id="KW-1185">Reference proteome</keyword>
<accession>C8X0N3</accession>
<evidence type="ECO:0000256" key="8">
    <source>
        <dbReference type="HAMAP-Rule" id="MF_00260"/>
    </source>
</evidence>
<dbReference type="FunFam" id="3.40.190.10:FF:000004">
    <property type="entry name" value="Porphobilinogen deaminase"/>
    <property type="match status" value="1"/>
</dbReference>
<dbReference type="HOGENOM" id="CLU_019704_0_2_7"/>
<dbReference type="SUPFAM" id="SSF53850">
    <property type="entry name" value="Periplasmic binding protein-like II"/>
    <property type="match status" value="1"/>
</dbReference>
<dbReference type="CDD" id="cd13646">
    <property type="entry name" value="PBP2_EcHMBS_like"/>
    <property type="match status" value="1"/>
</dbReference>
<evidence type="ECO:0000259" key="9">
    <source>
        <dbReference type="Pfam" id="PF01379"/>
    </source>
</evidence>
<dbReference type="Proteomes" id="UP000001052">
    <property type="component" value="Chromosome"/>
</dbReference>
<dbReference type="RefSeq" id="WP_015751138.1">
    <property type="nucleotide sequence ID" value="NC_013223.1"/>
</dbReference>
<gene>
    <name evidence="8" type="primary">hemC</name>
    <name evidence="11" type="ordered locus">Dret_0688</name>
</gene>
<proteinExistence type="inferred from homology"/>
<comment type="cofactor">
    <cofactor evidence="8">
        <name>dipyrromethane</name>
        <dbReference type="ChEBI" id="CHEBI:60342"/>
    </cofactor>
    <text evidence="8">Binds 1 dipyrromethane group covalently.</text>
</comment>
<comment type="miscellaneous">
    <text evidence="8">The porphobilinogen subunits are added to the dipyrromethane group.</text>
</comment>
<keyword evidence="5 8" id="KW-0808">Transferase</keyword>
<evidence type="ECO:0000256" key="1">
    <source>
        <dbReference type="ARBA" id="ARBA00002869"/>
    </source>
</evidence>
<dbReference type="Gene3D" id="3.40.190.10">
    <property type="entry name" value="Periplasmic binding protein-like II"/>
    <property type="match status" value="2"/>
</dbReference>
<dbReference type="InterPro" id="IPR022417">
    <property type="entry name" value="Porphobilin_deaminase_N"/>
</dbReference>
<dbReference type="STRING" id="485915.Dret_0688"/>
<dbReference type="InterPro" id="IPR036803">
    <property type="entry name" value="Porphobilinogen_deaminase_C_sf"/>
</dbReference>
<dbReference type="eggNOG" id="COG0181">
    <property type="taxonomic scope" value="Bacteria"/>
</dbReference>
<dbReference type="Pfam" id="PF03900">
    <property type="entry name" value="Porphobil_deamC"/>
    <property type="match status" value="1"/>
</dbReference>
<dbReference type="SUPFAM" id="SSF54782">
    <property type="entry name" value="Porphobilinogen deaminase (hydroxymethylbilane synthase), C-terminal domain"/>
    <property type="match status" value="1"/>
</dbReference>
<evidence type="ECO:0000256" key="5">
    <source>
        <dbReference type="ARBA" id="ARBA00022679"/>
    </source>
</evidence>
<comment type="similarity">
    <text evidence="3 8">Belongs to the HMBS family.</text>
</comment>
<keyword evidence="6 8" id="KW-0627">Porphyrin biosynthesis</keyword>
<evidence type="ECO:0000259" key="10">
    <source>
        <dbReference type="Pfam" id="PF03900"/>
    </source>
</evidence>
<protein>
    <recommendedName>
        <fullName evidence="8">Porphobilinogen deaminase</fullName>
        <shortName evidence="8">PBG</shortName>
        <ecNumber evidence="8">2.5.1.61</ecNumber>
    </recommendedName>
    <alternativeName>
        <fullName evidence="8">Hydroxymethylbilane synthase</fullName>
        <shortName evidence="8">HMBS</shortName>
    </alternativeName>
    <alternativeName>
        <fullName evidence="8">Pre-uroporphyrinogen synthase</fullName>
    </alternativeName>
</protein>
<dbReference type="AlphaFoldDB" id="C8X0N3"/>
<dbReference type="KEGG" id="drt:Dret_0688"/>
<dbReference type="InterPro" id="IPR000860">
    <property type="entry name" value="HemC"/>
</dbReference>
<dbReference type="EMBL" id="CP001734">
    <property type="protein sequence ID" value="ACV67980.1"/>
    <property type="molecule type" value="Genomic_DNA"/>
</dbReference>
<dbReference type="PANTHER" id="PTHR11557">
    <property type="entry name" value="PORPHOBILINOGEN DEAMINASE"/>
    <property type="match status" value="1"/>
</dbReference>
<evidence type="ECO:0000256" key="4">
    <source>
        <dbReference type="ARBA" id="ARBA00011245"/>
    </source>
</evidence>
<dbReference type="PRINTS" id="PR00151">
    <property type="entry name" value="PORPHBDMNASE"/>
</dbReference>
<feature type="domain" description="Porphobilinogen deaminase C-terminal" evidence="10">
    <location>
        <begin position="224"/>
        <end position="294"/>
    </location>
</feature>